<evidence type="ECO:0000313" key="8">
    <source>
        <dbReference type="EMBL" id="HAE6939045.1"/>
    </source>
</evidence>
<evidence type="ECO:0000256" key="3">
    <source>
        <dbReference type="ARBA" id="ARBA00023125"/>
    </source>
</evidence>
<feature type="domain" description="Core-binding (CB)" evidence="7">
    <location>
        <begin position="113"/>
        <end position="196"/>
    </location>
</feature>
<dbReference type="PANTHER" id="PTHR30629:SF9">
    <property type="entry name" value="PROTEIN INTB-RELATED"/>
    <property type="match status" value="1"/>
</dbReference>
<comment type="similarity">
    <text evidence="1">Belongs to the 'phage' integrase family.</text>
</comment>
<dbReference type="GO" id="GO:0003677">
    <property type="term" value="F:DNA binding"/>
    <property type="evidence" value="ECO:0007669"/>
    <property type="project" value="UniProtKB-UniRule"/>
</dbReference>
<feature type="domain" description="Tyr recombinase" evidence="6">
    <location>
        <begin position="219"/>
        <end position="416"/>
    </location>
</feature>
<dbReference type="Pfam" id="PF22022">
    <property type="entry name" value="Phage_int_M"/>
    <property type="match status" value="1"/>
</dbReference>
<reference evidence="8" key="1">
    <citation type="journal article" date="2018" name="Genome Biol.">
        <title>SKESA: strategic k-mer extension for scrupulous assemblies.</title>
        <authorList>
            <person name="Souvorov A."/>
            <person name="Agarwala R."/>
            <person name="Lipman D.J."/>
        </authorList>
    </citation>
    <scope>NUCLEOTIDE SEQUENCE</scope>
    <source>
        <strain evidence="8">IVB 588/24</strain>
    </source>
</reference>
<dbReference type="InterPro" id="IPR038488">
    <property type="entry name" value="Integrase_DNA-bd_sf"/>
</dbReference>
<evidence type="ECO:0000256" key="2">
    <source>
        <dbReference type="ARBA" id="ARBA00022908"/>
    </source>
</evidence>
<dbReference type="EMBL" id="DAASTI010000002">
    <property type="protein sequence ID" value="HAE6939045.1"/>
    <property type="molecule type" value="Genomic_DNA"/>
</dbReference>
<dbReference type="InterPro" id="IPR011010">
    <property type="entry name" value="DNA_brk_join_enz"/>
</dbReference>
<dbReference type="SUPFAM" id="SSF56349">
    <property type="entry name" value="DNA breaking-rejoining enzymes"/>
    <property type="match status" value="1"/>
</dbReference>
<dbReference type="PANTHER" id="PTHR30629">
    <property type="entry name" value="PROPHAGE INTEGRASE"/>
    <property type="match status" value="1"/>
</dbReference>
<dbReference type="InterPro" id="IPR002104">
    <property type="entry name" value="Integrase_catalytic"/>
</dbReference>
<dbReference type="InterPro" id="IPR010998">
    <property type="entry name" value="Integrase_recombinase_N"/>
</dbReference>
<evidence type="ECO:0000259" key="6">
    <source>
        <dbReference type="PROSITE" id="PS51898"/>
    </source>
</evidence>
<proteinExistence type="inferred from homology"/>
<dbReference type="InterPro" id="IPR044068">
    <property type="entry name" value="CB"/>
</dbReference>
<dbReference type="InterPro" id="IPR013762">
    <property type="entry name" value="Integrase-like_cat_sf"/>
</dbReference>
<dbReference type="InterPro" id="IPR050808">
    <property type="entry name" value="Phage_Integrase"/>
</dbReference>
<keyword evidence="3 5" id="KW-0238">DNA-binding</keyword>
<evidence type="ECO:0000256" key="5">
    <source>
        <dbReference type="PROSITE-ProRule" id="PRU01248"/>
    </source>
</evidence>
<keyword evidence="2" id="KW-0229">DNA integration</keyword>
<evidence type="ECO:0000256" key="4">
    <source>
        <dbReference type="ARBA" id="ARBA00023172"/>
    </source>
</evidence>
<dbReference type="Gene3D" id="3.30.160.390">
    <property type="entry name" value="Integrase, DNA-binding domain"/>
    <property type="match status" value="1"/>
</dbReference>
<keyword evidence="4" id="KW-0233">DNA recombination</keyword>
<gene>
    <name evidence="8" type="ORF">GNB72_000750</name>
</gene>
<dbReference type="Gene3D" id="1.10.150.130">
    <property type="match status" value="1"/>
</dbReference>
<dbReference type="PROSITE" id="PS51898">
    <property type="entry name" value="TYR_RECOMBINASE"/>
    <property type="match status" value="1"/>
</dbReference>
<evidence type="ECO:0000256" key="1">
    <source>
        <dbReference type="ARBA" id="ARBA00008857"/>
    </source>
</evidence>
<dbReference type="Pfam" id="PF13356">
    <property type="entry name" value="Arm-DNA-bind_3"/>
    <property type="match status" value="1"/>
</dbReference>
<protein>
    <submittedName>
        <fullName evidence="8">DUF4102 domain-containing protein</fullName>
    </submittedName>
</protein>
<accession>A0A5I2L6S5</accession>
<dbReference type="Pfam" id="PF00589">
    <property type="entry name" value="Phage_integrase"/>
    <property type="match status" value="1"/>
</dbReference>
<dbReference type="CDD" id="cd00801">
    <property type="entry name" value="INT_P4_C"/>
    <property type="match status" value="1"/>
</dbReference>
<dbReference type="InterPro" id="IPR053876">
    <property type="entry name" value="Phage_int_M"/>
</dbReference>
<comment type="caution">
    <text evidence="8">The sequence shown here is derived from an EMBL/GenBank/DDBJ whole genome shotgun (WGS) entry which is preliminary data.</text>
</comment>
<dbReference type="AlphaFoldDB" id="A0A5I2L6S5"/>
<reference evidence="8" key="2">
    <citation type="submission" date="2018-07" db="EMBL/GenBank/DDBJ databases">
        <authorList>
            <consortium name="NCBI Pathogen Detection Project"/>
        </authorList>
    </citation>
    <scope>NUCLEOTIDE SEQUENCE</scope>
    <source>
        <strain evidence="8">IVB 588/24</strain>
    </source>
</reference>
<dbReference type="InterPro" id="IPR025166">
    <property type="entry name" value="Integrase_DNA_bind_dom"/>
</dbReference>
<dbReference type="GO" id="GO:0015074">
    <property type="term" value="P:DNA integration"/>
    <property type="evidence" value="ECO:0007669"/>
    <property type="project" value="UniProtKB-KW"/>
</dbReference>
<organism evidence="8">
    <name type="scientific">Salmonella enterica subsp. enterica serovar Heidelberg</name>
    <dbReference type="NCBI Taxonomy" id="611"/>
    <lineage>
        <taxon>Bacteria</taxon>
        <taxon>Pseudomonadati</taxon>
        <taxon>Pseudomonadota</taxon>
        <taxon>Gammaproteobacteria</taxon>
        <taxon>Enterobacterales</taxon>
        <taxon>Enterobacteriaceae</taxon>
        <taxon>Salmonella</taxon>
    </lineage>
</organism>
<dbReference type="PROSITE" id="PS51900">
    <property type="entry name" value="CB"/>
    <property type="match status" value="1"/>
</dbReference>
<dbReference type="Gene3D" id="1.10.443.10">
    <property type="entry name" value="Intergrase catalytic core"/>
    <property type="match status" value="1"/>
</dbReference>
<evidence type="ECO:0000259" key="7">
    <source>
        <dbReference type="PROSITE" id="PS51900"/>
    </source>
</evidence>
<dbReference type="GO" id="GO:0006310">
    <property type="term" value="P:DNA recombination"/>
    <property type="evidence" value="ECO:0007669"/>
    <property type="project" value="UniProtKB-KW"/>
</dbReference>
<sequence length="447" mass="50799">MVMPVRLFFYQQSEGIPMPLTDIKVKNARPSEKPVKLTDGQGLYLLVHPSGSKYWQLAYRFGGKQKVFSIGVYPLISLSEARKKRDEARKLIAEGTDPVQQKKFARTQATGTLTFESVAREWHKKHSVSERWSASHSERVLNSLINHVFPSTGHHDITRLSTRDLLIPIRAAEAAGHAETAARLKQRITAIMRYAVQEAIITHNAALDLEGAISAPARTHRPALELDAITDLLHRIEGYQGRRLTILAIRLTLLVFIRSSELRFARWPEIDFKNALWVIPPEREEIVDVRFSGRGSKMRTPHYVPLSRQAVEILEELKTLSYDATDGQGLIFVGCHSIHKPMSENTVNKALRTMGYDTKSDICGHGFRTMACSSLVESGKWSEDAIERQMSHQERNQVRAAYIHKAKHLEQRRLMLQWWADFLDANKNGVVRPFEFSHSATAIPLNE</sequence>
<name>A0A5I2L6S5_SALET</name>